<name>A0ABV6PWQ9_9BURK</name>
<dbReference type="Proteomes" id="UP001589834">
    <property type="component" value="Unassembled WGS sequence"/>
</dbReference>
<protein>
    <recommendedName>
        <fullName evidence="3">Ubiquinone biosynthesis protein UbiJ</fullName>
    </recommendedName>
</protein>
<gene>
    <name evidence="1" type="ORF">ACFFGG_17090</name>
</gene>
<evidence type="ECO:0000313" key="1">
    <source>
        <dbReference type="EMBL" id="MFC0594266.1"/>
    </source>
</evidence>
<dbReference type="PANTHER" id="PTHR38693:SF1">
    <property type="entry name" value="UBIQUINONE BIOSYNTHESIS ACCESSORY FACTOR UBIJ"/>
    <property type="match status" value="1"/>
</dbReference>
<evidence type="ECO:0000313" key="2">
    <source>
        <dbReference type="Proteomes" id="UP001589834"/>
    </source>
</evidence>
<dbReference type="InterPro" id="IPR038989">
    <property type="entry name" value="UbiJ"/>
</dbReference>
<evidence type="ECO:0008006" key="3">
    <source>
        <dbReference type="Google" id="ProtNLM"/>
    </source>
</evidence>
<organism evidence="1 2">
    <name type="scientific">Ottowia pentelensis</name>
    <dbReference type="NCBI Taxonomy" id="511108"/>
    <lineage>
        <taxon>Bacteria</taxon>
        <taxon>Pseudomonadati</taxon>
        <taxon>Pseudomonadota</taxon>
        <taxon>Betaproteobacteria</taxon>
        <taxon>Burkholderiales</taxon>
        <taxon>Comamonadaceae</taxon>
        <taxon>Ottowia</taxon>
    </lineage>
</organism>
<dbReference type="RefSeq" id="WP_293221233.1">
    <property type="nucleotide sequence ID" value="NZ_JBHLTN010000043.1"/>
</dbReference>
<dbReference type="PANTHER" id="PTHR38693">
    <property type="entry name" value="UBIQUINONE BIOSYNTHESIS PROTEIN UBIJ"/>
    <property type="match status" value="1"/>
</dbReference>
<reference evidence="1 2" key="1">
    <citation type="submission" date="2024-09" db="EMBL/GenBank/DDBJ databases">
        <authorList>
            <person name="Sun Q."/>
            <person name="Mori K."/>
        </authorList>
    </citation>
    <scope>NUCLEOTIDE SEQUENCE [LARGE SCALE GENOMIC DNA]</scope>
    <source>
        <strain evidence="1 2">NCAIM B.02336</strain>
    </source>
</reference>
<proteinExistence type="predicted"/>
<sequence>MNAPSPFSVLTEGLAKLGAGLKAPDWLVDELQHRLVLFLNHVLMQEPEAQARLARQSGRVVKLQWGAFSMQLAATPAGLCERAPVAEADLLLTVVDRSPLDVLKDTLRGERPGVRIEGDVQFAAEVSWLVDNVRWDAEEDLARLIGDAPAHTLAEGGRAVAQALRQLASRLPGMGQA</sequence>
<keyword evidence="2" id="KW-1185">Reference proteome</keyword>
<accession>A0ABV6PWQ9</accession>
<dbReference type="EMBL" id="JBHLTN010000043">
    <property type="protein sequence ID" value="MFC0594266.1"/>
    <property type="molecule type" value="Genomic_DNA"/>
</dbReference>
<comment type="caution">
    <text evidence="1">The sequence shown here is derived from an EMBL/GenBank/DDBJ whole genome shotgun (WGS) entry which is preliminary data.</text>
</comment>